<dbReference type="InterPro" id="IPR030392">
    <property type="entry name" value="S74_ICA"/>
</dbReference>
<dbReference type="PROSITE" id="PS51688">
    <property type="entry name" value="ICA"/>
    <property type="match status" value="1"/>
</dbReference>
<geneLocation type="plasmid" evidence="3 4">
    <name>unnamed7</name>
</geneLocation>
<accession>A0A1W6AJL6</accession>
<dbReference type="SUPFAM" id="SSF49785">
    <property type="entry name" value="Galactose-binding domain-like"/>
    <property type="match status" value="1"/>
</dbReference>
<evidence type="ECO:0000313" key="4">
    <source>
        <dbReference type="Proteomes" id="UP000192932"/>
    </source>
</evidence>
<dbReference type="Pfam" id="PF06605">
    <property type="entry name" value="Prophage_tail"/>
    <property type="match status" value="1"/>
</dbReference>
<dbReference type="EMBL" id="CP020750">
    <property type="protein sequence ID" value="ARJ26056.1"/>
    <property type="molecule type" value="Genomic_DNA"/>
</dbReference>
<evidence type="ECO:0000313" key="3">
    <source>
        <dbReference type="EMBL" id="ARJ26056.1"/>
    </source>
</evidence>
<feature type="coiled-coil region" evidence="1">
    <location>
        <begin position="1516"/>
        <end position="1550"/>
    </location>
</feature>
<sequence length="1577" mass="175266">MRKPSGDLHIVDYKTRRVIATIQPEDYIEDLRHWEIKNSVDILDFKVLESSPYAVYLQQQNLVLKEVRSGVIVPYVITEIEKDSASHLITVYASGEWTLLDKDSYFVPQRLESWTAKQYLDFATARTEWLVGNLEAKGTRTHTIKEFTSPLKLIHDASTLFDNMETQYRVIIQGGEITKKYIDLVEKRGRETGKEVTLGKDLLGVKRVENSENIITALVPYVMGQDEDGKDKFITIESVNNGLQYIVDEDAYQRWNVNGKHLFGFYTPETEDQDMTPQRLLTLAKTELRKRVQTIVTYEVDAVDASHVFGLDHEQINEGDTITIIDRGMNPPLYLEARAIAGDESHKDPRQNKYTFGNYREIVNQDDALRRMYQKMLTMVQDKVSKEWFDALEEKVTETNNKVDTAVKESQAAKDLAEATKDYMEQNLVDIIESVNPPTANLNPNKTLWRDISGGKPGILKIWTGTAWESVVPDTGPLQKSIKDAENEINTLKETVKDIPDKTWLNQQLEGKADKSGVYMKDYIDQNVVGKQIYETDKQGNIKNFTDLRTDVDRNAQEITNKAEKTVVNQLGNDLASVSQTANTAKQNAEGNTQTITQLDTRFKGMKIGRNNLIENSGNFSDTSKWIANNTGATVEVATEDGFKCLKVKGTAKQSISYKLKPSTEYVFSAEIKLPIDHTMTVSSPLHCWTTIGTNPHTATKAVITPANNSIIQAGIWARVAISIKTLAEGETTFTPFLYSNELTTAMQYSYIKYMQILEGNKLIEDWTPPASELVSTGEFTKKTNEIINTVGENSQTISKVQQDQGTMQSTLNQVKQTTDLNSQNITTLTQTQGQQGPIIQQNTSDITQLNNQIKSKVTDIQMQDYVGGLGSTNVLFNAAFEDRVINATTGIVTSRTPSTTKWSVVGTGSGITIVPESARHHDGYNSVKITATGQTASKWSGIMQRVPAVQNGGDYVFSAWVYVQDKNTLDGGGAIKLQFFNGANAVSTFAQTEIKELLVNNSWTLVSVKITAPNLAITHLQGDIWVRQNGTMWVAQPQLQQGSTRSTFMENPKDYANYDQLVGEVAKKVATSDFNSKVSTIETSINQQSKSIELKAEKTDVYTKTEANGQFGSKAIVDTHTSTLSVMSDEINLRVKSGDVASTINQTAQSVLIQADKIYLNGYIEAKHLKAQTLQGVTIQTAPAGSGANQIRLNAQNMTLHGSGQARGYLGFINRTDSNITSALILGNDYTSAGSLDGSLVIDQTTITGNQWTNSVASIGIATGRNGNDIAKKSYINFYRYNGNMDIRSEGSMELFTSNGDIEIDASSSGSLHGFVNIKASKDIDMFAKRGQYRFFTSDNLSMPAMTLVDRNPTSSGDVDLTLGNLIMFRISRDINYIGDGIQLKSAMGDAFRDMKLRTLRAIENISAQGRMYALEFVPTSTRKIKTNIEDLPFSALEKVNSVSIKCYNLISDVEKYNAGEIDALPVNYGMIAEDTDGVFTTPEKNAVTLYSSVSISMQAIQEVDVKVNQNTINLNSIVESLRNTDTRVDELEKELEVQKLREVDQEKRITDLEELVQKMINGAPITENTTQTEQP</sequence>
<dbReference type="RefSeq" id="WP_085313724.1">
    <property type="nucleotide sequence ID" value="NZ_CP020750.1"/>
</dbReference>
<organism evidence="3 4">
    <name type="scientific">Bacillus mycoides</name>
    <dbReference type="NCBI Taxonomy" id="1405"/>
    <lineage>
        <taxon>Bacteria</taxon>
        <taxon>Bacillati</taxon>
        <taxon>Bacillota</taxon>
        <taxon>Bacilli</taxon>
        <taxon>Bacillales</taxon>
        <taxon>Bacillaceae</taxon>
        <taxon>Bacillus</taxon>
        <taxon>Bacillus cereus group</taxon>
    </lineage>
</organism>
<keyword evidence="1" id="KW-0175">Coiled coil</keyword>
<evidence type="ECO:0000259" key="2">
    <source>
        <dbReference type="PROSITE" id="PS51688"/>
    </source>
</evidence>
<proteinExistence type="predicted"/>
<dbReference type="Proteomes" id="UP000192932">
    <property type="component" value="Plasmid unnamed7"/>
</dbReference>
<name>A0A1W6AJL6_BACMY</name>
<dbReference type="InterPro" id="IPR008979">
    <property type="entry name" value="Galactose-bd-like_sf"/>
</dbReference>
<dbReference type="InterPro" id="IPR007119">
    <property type="entry name" value="Phage_tail_spike_N"/>
</dbReference>
<keyword evidence="3" id="KW-0614">Plasmid</keyword>
<reference evidence="3 4" key="1">
    <citation type="submission" date="2017-04" db="EMBL/GenBank/DDBJ databases">
        <title>The Characteristic of a Fine Plant Growth-Promoting Rhizobacteria Bacillus mycoides Gnyt1 and its Whole Genome Sequencing Analysis.</title>
        <authorList>
            <person name="Li J.H."/>
            <person name="Yao T."/>
        </authorList>
    </citation>
    <scope>NUCLEOTIDE SEQUENCE [LARGE SCALE GENOMIC DNA]</scope>
    <source>
        <strain evidence="3 4">Gnyt1</strain>
        <plasmid evidence="4">Plasmid unnamed7</plasmid>
    </source>
</reference>
<dbReference type="NCBIfam" id="TIGR01665">
    <property type="entry name" value="put_anti_recept"/>
    <property type="match status" value="1"/>
</dbReference>
<gene>
    <name evidence="3" type="ORF">B7492_34045</name>
</gene>
<evidence type="ECO:0000256" key="1">
    <source>
        <dbReference type="SAM" id="Coils"/>
    </source>
</evidence>
<dbReference type="InterPro" id="IPR010572">
    <property type="entry name" value="Tail_dom"/>
</dbReference>
<protein>
    <submittedName>
        <fullName evidence="3">Peptidase S74</fullName>
    </submittedName>
</protein>
<feature type="domain" description="Peptidase S74" evidence="2">
    <location>
        <begin position="1422"/>
        <end position="1537"/>
    </location>
</feature>